<dbReference type="InterPro" id="IPR016185">
    <property type="entry name" value="PreATP-grasp_dom_sf"/>
</dbReference>
<dbReference type="NCBIfam" id="NF002378">
    <property type="entry name" value="PRK01372.1"/>
    <property type="match status" value="1"/>
</dbReference>
<evidence type="ECO:0000256" key="8">
    <source>
        <dbReference type="ARBA" id="ARBA00022960"/>
    </source>
</evidence>
<evidence type="ECO:0000256" key="14">
    <source>
        <dbReference type="PIRSR" id="PIRSR039102-3"/>
    </source>
</evidence>
<dbReference type="InterPro" id="IPR011127">
    <property type="entry name" value="Dala_Dala_lig_N"/>
</dbReference>
<evidence type="ECO:0000256" key="6">
    <source>
        <dbReference type="ARBA" id="ARBA00022840"/>
    </source>
</evidence>
<evidence type="ECO:0000256" key="15">
    <source>
        <dbReference type="PROSITE-ProRule" id="PRU00409"/>
    </source>
</evidence>
<dbReference type="Gene3D" id="3.30.1490.20">
    <property type="entry name" value="ATP-grasp fold, A domain"/>
    <property type="match status" value="1"/>
</dbReference>
<dbReference type="Gene3D" id="3.40.50.20">
    <property type="match status" value="1"/>
</dbReference>
<evidence type="ECO:0000256" key="11">
    <source>
        <dbReference type="ARBA" id="ARBA00023316"/>
    </source>
</evidence>
<dbReference type="PANTHER" id="PTHR23132:SF25">
    <property type="entry name" value="D-ALANINE--D-ALANINE LIGASE A"/>
    <property type="match status" value="1"/>
</dbReference>
<evidence type="ECO:0000256" key="9">
    <source>
        <dbReference type="ARBA" id="ARBA00022984"/>
    </source>
</evidence>
<evidence type="ECO:0000256" key="4">
    <source>
        <dbReference type="ARBA" id="ARBA00022723"/>
    </source>
</evidence>
<dbReference type="AlphaFoldDB" id="A0A327Z4H7"/>
<feature type="binding site" evidence="14">
    <location>
        <position position="259"/>
    </location>
    <ligand>
        <name>Mg(2+)</name>
        <dbReference type="ChEBI" id="CHEBI:18420"/>
        <label>1</label>
    </ligand>
</feature>
<dbReference type="RefSeq" id="WP_111652154.1">
    <property type="nucleotide sequence ID" value="NZ_JACHWI010000010.1"/>
</dbReference>
<dbReference type="GO" id="GO:0071555">
    <property type="term" value="P:cell wall organization"/>
    <property type="evidence" value="ECO:0007669"/>
    <property type="project" value="UniProtKB-KW"/>
</dbReference>
<protein>
    <recommendedName>
        <fullName evidence="12">D-alanine--D-alanine ligase</fullName>
        <ecNumber evidence="12">6.3.2.4</ecNumber>
    </recommendedName>
    <alternativeName>
        <fullName evidence="12">D-Ala-D-Ala ligase</fullName>
    </alternativeName>
    <alternativeName>
        <fullName evidence="12">D-alanylalanine synthetase</fullName>
    </alternativeName>
</protein>
<keyword evidence="6 15" id="KW-0067">ATP-binding</keyword>
<evidence type="ECO:0000259" key="16">
    <source>
        <dbReference type="PROSITE" id="PS50975"/>
    </source>
</evidence>
<feature type="binding site" evidence="14">
    <location>
        <position position="271"/>
    </location>
    <ligand>
        <name>Mg(2+)</name>
        <dbReference type="ChEBI" id="CHEBI:18420"/>
        <label>1</label>
    </ligand>
</feature>
<dbReference type="PROSITE" id="PS00844">
    <property type="entry name" value="DALA_DALA_LIGASE_2"/>
    <property type="match status" value="1"/>
</dbReference>
<evidence type="ECO:0000256" key="3">
    <source>
        <dbReference type="ARBA" id="ARBA00022598"/>
    </source>
</evidence>
<evidence type="ECO:0000256" key="12">
    <source>
        <dbReference type="HAMAP-Rule" id="MF_00047"/>
    </source>
</evidence>
<dbReference type="InterPro" id="IPR000291">
    <property type="entry name" value="D-Ala_lig_Van_CS"/>
</dbReference>
<dbReference type="EMBL" id="QLMJ01000015">
    <property type="protein sequence ID" value="RAK31221.1"/>
    <property type="molecule type" value="Genomic_DNA"/>
</dbReference>
<dbReference type="OrthoDB" id="9813261at2"/>
<dbReference type="GO" id="GO:0008360">
    <property type="term" value="P:regulation of cell shape"/>
    <property type="evidence" value="ECO:0007669"/>
    <property type="project" value="UniProtKB-KW"/>
</dbReference>
<keyword evidence="5 15" id="KW-0547">Nucleotide-binding</keyword>
<feature type="domain" description="ATP-grasp" evidence="16">
    <location>
        <begin position="115"/>
        <end position="304"/>
    </location>
</feature>
<feature type="binding site" evidence="14">
    <location>
        <position position="273"/>
    </location>
    <ligand>
        <name>Mg(2+)</name>
        <dbReference type="ChEBI" id="CHEBI:18420"/>
        <label>2</label>
    </ligand>
</feature>
<dbReference type="GO" id="GO:0005524">
    <property type="term" value="F:ATP binding"/>
    <property type="evidence" value="ECO:0007669"/>
    <property type="project" value="UniProtKB-UniRule"/>
</dbReference>
<dbReference type="InterPro" id="IPR005905">
    <property type="entry name" value="D_ala_D_ala"/>
</dbReference>
<dbReference type="InterPro" id="IPR011761">
    <property type="entry name" value="ATP-grasp"/>
</dbReference>
<dbReference type="HAMAP" id="MF_00047">
    <property type="entry name" value="Dala_Dala_lig"/>
    <property type="match status" value="1"/>
</dbReference>
<dbReference type="Pfam" id="PF01820">
    <property type="entry name" value="Dala_Dala_lig_N"/>
    <property type="match status" value="2"/>
</dbReference>
<sequence>MSRTKVAVIGGGSNGEHDVSLASAAAVAAALDPERYQVVGLTIGRDGTWQDSGGDPLGLADAITTLTTCDVVLPIVHGPRGEDGTLAGLLEMAGIPYAGSGVRPGALAMDKWVTKLIAEDLGIRTAKGRLLTAGTASGYAWTGPVVVKPVSAGSSLGVTLVRDPGDLPAALTEALRHDDRILVEEVITGREVDIAVLAGTVSPTLEIVAEGFFDYRAKYGGGTVFQVPAPIDPSEVKALETAATSLYEALGCRGVARFDFFVTEDGPVLNEVNTMPGFTGHSQVPRMFAAAGISYSALLDALISDALA</sequence>
<dbReference type="SUPFAM" id="SSF52440">
    <property type="entry name" value="PreATP-grasp domain"/>
    <property type="match status" value="1"/>
</dbReference>
<dbReference type="PROSITE" id="PS00843">
    <property type="entry name" value="DALA_DALA_LIGASE_1"/>
    <property type="match status" value="1"/>
</dbReference>
<dbReference type="NCBIfam" id="TIGR01205">
    <property type="entry name" value="D_ala_D_alaTIGR"/>
    <property type="match status" value="1"/>
</dbReference>
<dbReference type="PROSITE" id="PS50975">
    <property type="entry name" value="ATP_GRASP"/>
    <property type="match status" value="1"/>
</dbReference>
<keyword evidence="12" id="KW-0963">Cytoplasm</keyword>
<feature type="binding site" evidence="14">
    <location>
        <position position="271"/>
    </location>
    <ligand>
        <name>Mg(2+)</name>
        <dbReference type="ChEBI" id="CHEBI:18420"/>
        <label>2</label>
    </ligand>
</feature>
<comment type="pathway">
    <text evidence="12">Cell wall biogenesis; peptidoglycan biosynthesis.</text>
</comment>
<keyword evidence="7 14" id="KW-0460">Magnesium</keyword>
<evidence type="ECO:0000256" key="2">
    <source>
        <dbReference type="ARBA" id="ARBA00010871"/>
    </source>
</evidence>
<comment type="caution">
    <text evidence="17">The sequence shown here is derived from an EMBL/GenBank/DDBJ whole genome shotgun (WGS) entry which is preliminary data.</text>
</comment>
<keyword evidence="10 14" id="KW-0464">Manganese</keyword>
<dbReference type="EC" id="6.3.2.4" evidence="12"/>
<feature type="active site" evidence="13">
    <location>
        <position position="154"/>
    </location>
</feature>
<feature type="active site" evidence="13">
    <location>
        <position position="16"/>
    </location>
</feature>
<evidence type="ECO:0000256" key="10">
    <source>
        <dbReference type="ARBA" id="ARBA00023211"/>
    </source>
</evidence>
<comment type="function">
    <text evidence="12">Cell wall formation.</text>
</comment>
<comment type="subcellular location">
    <subcellularLocation>
        <location evidence="12">Cytoplasm</location>
    </subcellularLocation>
</comment>
<dbReference type="SUPFAM" id="SSF56059">
    <property type="entry name" value="Glutathione synthetase ATP-binding domain-like"/>
    <property type="match status" value="1"/>
</dbReference>
<keyword evidence="9 12" id="KW-0573">Peptidoglycan synthesis</keyword>
<dbReference type="PANTHER" id="PTHR23132">
    <property type="entry name" value="D-ALANINE--D-ALANINE LIGASE"/>
    <property type="match status" value="1"/>
</dbReference>
<evidence type="ECO:0000313" key="17">
    <source>
        <dbReference type="EMBL" id="RAK31221.1"/>
    </source>
</evidence>
<keyword evidence="3 12" id="KW-0436">Ligase</keyword>
<organism evidence="17 18">
    <name type="scientific">Actinoplanes lutulentus</name>
    <dbReference type="NCBI Taxonomy" id="1287878"/>
    <lineage>
        <taxon>Bacteria</taxon>
        <taxon>Bacillati</taxon>
        <taxon>Actinomycetota</taxon>
        <taxon>Actinomycetes</taxon>
        <taxon>Micromonosporales</taxon>
        <taxon>Micromonosporaceae</taxon>
        <taxon>Actinoplanes</taxon>
    </lineage>
</organism>
<reference evidence="17 18" key="1">
    <citation type="submission" date="2018-06" db="EMBL/GenBank/DDBJ databases">
        <title>Genomic Encyclopedia of Type Strains, Phase III (KMG-III): the genomes of soil and plant-associated and newly described type strains.</title>
        <authorList>
            <person name="Whitman W."/>
        </authorList>
    </citation>
    <scope>NUCLEOTIDE SEQUENCE [LARGE SCALE GENOMIC DNA]</scope>
    <source>
        <strain evidence="17 18">CGMCC 4.7090</strain>
    </source>
</reference>
<dbReference type="GO" id="GO:0046872">
    <property type="term" value="F:metal ion binding"/>
    <property type="evidence" value="ECO:0007669"/>
    <property type="project" value="UniProtKB-KW"/>
</dbReference>
<dbReference type="UniPathway" id="UPA00219"/>
<feature type="active site" evidence="13">
    <location>
        <position position="282"/>
    </location>
</feature>
<proteinExistence type="inferred from homology"/>
<keyword evidence="18" id="KW-1185">Reference proteome</keyword>
<dbReference type="PIRSF" id="PIRSF039102">
    <property type="entry name" value="Ddl/VanB"/>
    <property type="match status" value="1"/>
</dbReference>
<comment type="similarity">
    <text evidence="2 12">Belongs to the D-alanine--D-alanine ligase family.</text>
</comment>
<comment type="cofactor">
    <cofactor evidence="14">
        <name>Mg(2+)</name>
        <dbReference type="ChEBI" id="CHEBI:18420"/>
    </cofactor>
    <cofactor evidence="14">
        <name>Mn(2+)</name>
        <dbReference type="ChEBI" id="CHEBI:29035"/>
    </cofactor>
    <text evidence="14">Binds 2 magnesium or manganese ions per subunit.</text>
</comment>
<keyword evidence="4 14" id="KW-0479">Metal-binding</keyword>
<accession>A0A327Z4H7</accession>
<keyword evidence="8 12" id="KW-0133">Cell shape</keyword>
<evidence type="ECO:0000256" key="7">
    <source>
        <dbReference type="ARBA" id="ARBA00022842"/>
    </source>
</evidence>
<dbReference type="Gene3D" id="3.30.470.20">
    <property type="entry name" value="ATP-grasp fold, B domain"/>
    <property type="match status" value="1"/>
</dbReference>
<dbReference type="GO" id="GO:0009252">
    <property type="term" value="P:peptidoglycan biosynthetic process"/>
    <property type="evidence" value="ECO:0007669"/>
    <property type="project" value="UniProtKB-UniRule"/>
</dbReference>
<evidence type="ECO:0000256" key="1">
    <source>
        <dbReference type="ARBA" id="ARBA00001936"/>
    </source>
</evidence>
<evidence type="ECO:0000313" key="18">
    <source>
        <dbReference type="Proteomes" id="UP000249341"/>
    </source>
</evidence>
<name>A0A327Z4H7_9ACTN</name>
<dbReference type="InterPro" id="IPR011095">
    <property type="entry name" value="Dala_Dala_lig_C"/>
</dbReference>
<dbReference type="InterPro" id="IPR013815">
    <property type="entry name" value="ATP_grasp_subdomain_1"/>
</dbReference>
<gene>
    <name evidence="12" type="primary">ddl</name>
    <name evidence="17" type="ORF">B0I29_11527</name>
</gene>
<comment type="cofactor">
    <cofactor evidence="1">
        <name>Mn(2+)</name>
        <dbReference type="ChEBI" id="CHEBI:29035"/>
    </cofactor>
</comment>
<comment type="catalytic activity">
    <reaction evidence="12">
        <text>2 D-alanine + ATP = D-alanyl-D-alanine + ADP + phosphate + H(+)</text>
        <dbReference type="Rhea" id="RHEA:11224"/>
        <dbReference type="ChEBI" id="CHEBI:15378"/>
        <dbReference type="ChEBI" id="CHEBI:30616"/>
        <dbReference type="ChEBI" id="CHEBI:43474"/>
        <dbReference type="ChEBI" id="CHEBI:57416"/>
        <dbReference type="ChEBI" id="CHEBI:57822"/>
        <dbReference type="ChEBI" id="CHEBI:456216"/>
        <dbReference type="EC" id="6.3.2.4"/>
    </reaction>
</comment>
<dbReference type="GO" id="GO:0008716">
    <property type="term" value="F:D-alanine-D-alanine ligase activity"/>
    <property type="evidence" value="ECO:0007669"/>
    <property type="project" value="UniProtKB-UniRule"/>
</dbReference>
<keyword evidence="11 12" id="KW-0961">Cell wall biogenesis/degradation</keyword>
<evidence type="ECO:0000256" key="13">
    <source>
        <dbReference type="PIRSR" id="PIRSR039102-1"/>
    </source>
</evidence>
<dbReference type="Proteomes" id="UP000249341">
    <property type="component" value="Unassembled WGS sequence"/>
</dbReference>
<dbReference type="GO" id="GO:0005829">
    <property type="term" value="C:cytosol"/>
    <property type="evidence" value="ECO:0007669"/>
    <property type="project" value="TreeGrafter"/>
</dbReference>
<evidence type="ECO:0000256" key="5">
    <source>
        <dbReference type="ARBA" id="ARBA00022741"/>
    </source>
</evidence>
<dbReference type="Pfam" id="PF07478">
    <property type="entry name" value="Dala_Dala_lig_C"/>
    <property type="match status" value="1"/>
</dbReference>